<evidence type="ECO:0000256" key="10">
    <source>
        <dbReference type="SAM" id="Phobius"/>
    </source>
</evidence>
<dbReference type="PROSITE" id="PS50111">
    <property type="entry name" value="CHEMOTAXIS_TRANSDUC_2"/>
    <property type="match status" value="1"/>
</dbReference>
<evidence type="ECO:0000256" key="9">
    <source>
        <dbReference type="SAM" id="Coils"/>
    </source>
</evidence>
<keyword evidence="6 8" id="KW-0807">Transducer</keyword>
<dbReference type="InterPro" id="IPR004089">
    <property type="entry name" value="MCPsignal_dom"/>
</dbReference>
<evidence type="ECO:0000256" key="4">
    <source>
        <dbReference type="ARBA" id="ARBA00022989"/>
    </source>
</evidence>
<feature type="transmembrane region" description="Helical" evidence="10">
    <location>
        <begin position="197"/>
        <end position="219"/>
    </location>
</feature>
<evidence type="ECO:0000313" key="14">
    <source>
        <dbReference type="Proteomes" id="UP000190042"/>
    </source>
</evidence>
<dbReference type="AlphaFoldDB" id="A0A1T4YSN9"/>
<keyword evidence="2" id="KW-1003">Cell membrane</keyword>
<protein>
    <submittedName>
        <fullName evidence="13">Methyl-accepting chemotaxis sensory transducer with Cache sensor</fullName>
    </submittedName>
</protein>
<sequence length="578" mass="63669">MKGSVRNKLIALAALVILIPLIVVGIVNYFVAKSELEKVGEMGLQNGTYAVLDLIDELNVQVENGALTLQEAQDRAKIKIMGAPLDEGGTRSLDNPAKYGENFYFYVVDEEGTLLVHPQKEGESLYESKTKDGRYFIREVIAEAKSGGGYVQYDWPLPTNLNVEAPKITYSLQDPHWGWIVAAGTYIVDFNAGAKNVLWYTLISVVISVIVGIALFSIFSGRLTSYIKNIRLITAEIAEGKLTGLDIPIRSRDELGHLAENVNEMKNSLNEMVGHTRLSSERMKESSETLSAITEETTASADEIHSAINEVSSGAVMQAEEAEVAITKVDHLSALISNATEQYEHVVKEMHNINSLQNSGMEKAVNLEENSQTFNVVIHDLQGNFSQLMSRMNEIQTIVQTISSISEQTNLLALNASIEAARAGEHGKGFAVVANEVRQLSEDTNEATTRVRDLLVHIRKDTTSAENQMKYTLDLSSNQTDTIQETKSAFEQLSDSINNITNLLRTMENDMNNMDENRQSVVQAINQIASVAAESAAATEEVNASIDEQKAAINTIMHASLDLHTEAEKMHDLVDRFS</sequence>
<comment type="subcellular location">
    <subcellularLocation>
        <location evidence="1">Cell membrane</location>
        <topology evidence="1">Multi-pass membrane protein</topology>
    </subcellularLocation>
</comment>
<evidence type="ECO:0000256" key="5">
    <source>
        <dbReference type="ARBA" id="ARBA00023136"/>
    </source>
</evidence>
<keyword evidence="14" id="KW-1185">Reference proteome</keyword>
<feature type="transmembrane region" description="Helical" evidence="10">
    <location>
        <begin position="9"/>
        <end position="31"/>
    </location>
</feature>
<dbReference type="Proteomes" id="UP000190042">
    <property type="component" value="Unassembled WGS sequence"/>
</dbReference>
<evidence type="ECO:0000313" key="13">
    <source>
        <dbReference type="EMBL" id="SKB04275.1"/>
    </source>
</evidence>
<evidence type="ECO:0000256" key="6">
    <source>
        <dbReference type="ARBA" id="ARBA00023224"/>
    </source>
</evidence>
<name>A0A1T4YSN9_9BACL</name>
<dbReference type="PANTHER" id="PTHR32089">
    <property type="entry name" value="METHYL-ACCEPTING CHEMOTAXIS PROTEIN MCPB"/>
    <property type="match status" value="1"/>
</dbReference>
<accession>A0A1T4YSN9</accession>
<keyword evidence="5 10" id="KW-0472">Membrane</keyword>
<gene>
    <name evidence="13" type="ORF">SAMN04244570_3366</name>
</gene>
<dbReference type="InterPro" id="IPR003660">
    <property type="entry name" value="HAMP_dom"/>
</dbReference>
<feature type="domain" description="Methyl-accepting transducer" evidence="11">
    <location>
        <begin position="293"/>
        <end position="543"/>
    </location>
</feature>
<reference evidence="14" key="1">
    <citation type="submission" date="2017-02" db="EMBL/GenBank/DDBJ databases">
        <authorList>
            <person name="Varghese N."/>
            <person name="Submissions S."/>
        </authorList>
    </citation>
    <scope>NUCLEOTIDE SEQUENCE [LARGE SCALE GENOMIC DNA]</scope>
    <source>
        <strain evidence="14">DSM 23966</strain>
    </source>
</reference>
<dbReference type="Pfam" id="PF17200">
    <property type="entry name" value="sCache_2"/>
    <property type="match status" value="1"/>
</dbReference>
<evidence type="ECO:0000256" key="1">
    <source>
        <dbReference type="ARBA" id="ARBA00004651"/>
    </source>
</evidence>
<organism evidence="13 14">
    <name type="scientific">Sporosarcina newyorkensis</name>
    <dbReference type="NCBI Taxonomy" id="759851"/>
    <lineage>
        <taxon>Bacteria</taxon>
        <taxon>Bacillati</taxon>
        <taxon>Bacillota</taxon>
        <taxon>Bacilli</taxon>
        <taxon>Bacillales</taxon>
        <taxon>Caryophanaceae</taxon>
        <taxon>Sporosarcina</taxon>
    </lineage>
</organism>
<evidence type="ECO:0000256" key="7">
    <source>
        <dbReference type="ARBA" id="ARBA00029447"/>
    </source>
</evidence>
<keyword evidence="9" id="KW-0175">Coiled coil</keyword>
<keyword evidence="3 10" id="KW-0812">Transmembrane</keyword>
<dbReference type="SUPFAM" id="SSF58104">
    <property type="entry name" value="Methyl-accepting chemotaxis protein (MCP) signaling domain"/>
    <property type="match status" value="1"/>
</dbReference>
<dbReference type="CDD" id="cd18774">
    <property type="entry name" value="PDC2_HK_sensor"/>
    <property type="match status" value="1"/>
</dbReference>
<dbReference type="Gene3D" id="1.10.287.950">
    <property type="entry name" value="Methyl-accepting chemotaxis protein"/>
    <property type="match status" value="1"/>
</dbReference>
<dbReference type="GO" id="GO:0005886">
    <property type="term" value="C:plasma membrane"/>
    <property type="evidence" value="ECO:0007669"/>
    <property type="project" value="UniProtKB-SubCell"/>
</dbReference>
<dbReference type="SMART" id="SM01049">
    <property type="entry name" value="Cache_2"/>
    <property type="match status" value="1"/>
</dbReference>
<evidence type="ECO:0000259" key="11">
    <source>
        <dbReference type="PROSITE" id="PS50111"/>
    </source>
</evidence>
<dbReference type="SMART" id="SM00304">
    <property type="entry name" value="HAMP"/>
    <property type="match status" value="1"/>
</dbReference>
<evidence type="ECO:0000256" key="8">
    <source>
        <dbReference type="PROSITE-ProRule" id="PRU00284"/>
    </source>
</evidence>
<keyword evidence="4 10" id="KW-1133">Transmembrane helix</keyword>
<comment type="similarity">
    <text evidence="7">Belongs to the methyl-accepting chemotaxis (MCP) protein family.</text>
</comment>
<evidence type="ECO:0000256" key="2">
    <source>
        <dbReference type="ARBA" id="ARBA00022475"/>
    </source>
</evidence>
<dbReference type="PANTHER" id="PTHR32089:SF114">
    <property type="entry name" value="METHYL-ACCEPTING CHEMOTAXIS PROTEIN MCPB"/>
    <property type="match status" value="1"/>
</dbReference>
<feature type="domain" description="HAMP" evidence="12">
    <location>
        <begin position="221"/>
        <end position="274"/>
    </location>
</feature>
<evidence type="ECO:0000256" key="3">
    <source>
        <dbReference type="ARBA" id="ARBA00022692"/>
    </source>
</evidence>
<evidence type="ECO:0000259" key="12">
    <source>
        <dbReference type="PROSITE" id="PS50885"/>
    </source>
</evidence>
<dbReference type="RefSeq" id="WP_078818396.1">
    <property type="nucleotide sequence ID" value="NZ_FUYJ01000008.1"/>
</dbReference>
<feature type="coiled-coil region" evidence="9">
    <location>
        <begin position="490"/>
        <end position="524"/>
    </location>
</feature>
<dbReference type="SMART" id="SM00283">
    <property type="entry name" value="MA"/>
    <property type="match status" value="1"/>
</dbReference>
<dbReference type="CDD" id="cd06225">
    <property type="entry name" value="HAMP"/>
    <property type="match status" value="1"/>
</dbReference>
<dbReference type="EMBL" id="FUYJ01000008">
    <property type="protein sequence ID" value="SKB04275.1"/>
    <property type="molecule type" value="Genomic_DNA"/>
</dbReference>
<dbReference type="PROSITE" id="PS50885">
    <property type="entry name" value="HAMP"/>
    <property type="match status" value="1"/>
</dbReference>
<dbReference type="Pfam" id="PF00672">
    <property type="entry name" value="HAMP"/>
    <property type="match status" value="1"/>
</dbReference>
<dbReference type="Pfam" id="PF00015">
    <property type="entry name" value="MCPsignal"/>
    <property type="match status" value="1"/>
</dbReference>
<dbReference type="Gene3D" id="3.30.450.20">
    <property type="entry name" value="PAS domain"/>
    <property type="match status" value="1"/>
</dbReference>
<proteinExistence type="inferred from homology"/>
<dbReference type="InterPro" id="IPR033480">
    <property type="entry name" value="sCache_2"/>
</dbReference>
<dbReference type="GO" id="GO:0007165">
    <property type="term" value="P:signal transduction"/>
    <property type="evidence" value="ECO:0007669"/>
    <property type="project" value="UniProtKB-KW"/>
</dbReference>